<dbReference type="AlphaFoldDB" id="A0A9E8RWR4"/>
<evidence type="ECO:0008006" key="4">
    <source>
        <dbReference type="Google" id="ProtNLM"/>
    </source>
</evidence>
<dbReference type="Proteomes" id="UP001164726">
    <property type="component" value="Chromosome"/>
</dbReference>
<sequence>MKLENCSRCGRVFVKTSIRDVCDVCYQEEEAAFEKVNNFLKKRENRTASMAQVIEATGVEEELILKFIRKGRIRLIHFPNLSYPCEKCGAPIQKGKLCEKCQKELRTELEQFEQEQKRQKDLEERTKTYYAIDEKYRKR</sequence>
<name>A0A9E8RWR4_9BACI</name>
<accession>A0A9E8RWR4</accession>
<dbReference type="EMBL" id="CP106877">
    <property type="protein sequence ID" value="WAA12030.1"/>
    <property type="molecule type" value="Genomic_DNA"/>
</dbReference>
<evidence type="ECO:0000313" key="3">
    <source>
        <dbReference type="Proteomes" id="UP001164726"/>
    </source>
</evidence>
<evidence type="ECO:0000256" key="1">
    <source>
        <dbReference type="SAM" id="Coils"/>
    </source>
</evidence>
<evidence type="ECO:0000313" key="2">
    <source>
        <dbReference type="EMBL" id="WAA12030.1"/>
    </source>
</evidence>
<dbReference type="NCBIfam" id="TIGR03826">
    <property type="entry name" value="YvyF"/>
    <property type="match status" value="1"/>
</dbReference>
<dbReference type="RefSeq" id="WP_275420159.1">
    <property type="nucleotide sequence ID" value="NZ_CP106877.1"/>
</dbReference>
<organism evidence="2 3">
    <name type="scientific">Fervidibacillus halotolerans</name>
    <dbReference type="NCBI Taxonomy" id="2980027"/>
    <lineage>
        <taxon>Bacteria</taxon>
        <taxon>Bacillati</taxon>
        <taxon>Bacillota</taxon>
        <taxon>Bacilli</taxon>
        <taxon>Bacillales</taxon>
        <taxon>Bacillaceae</taxon>
        <taxon>Fervidibacillus</taxon>
    </lineage>
</organism>
<keyword evidence="3" id="KW-1185">Reference proteome</keyword>
<reference evidence="2" key="1">
    <citation type="submission" date="2022-09" db="EMBL/GenBank/DDBJ databases">
        <title>Complete Genomes of Fervidibacillus albus and Fervidibacillus halotolerans isolated from tidal flat sediments.</title>
        <authorList>
            <person name="Kwon K.K."/>
            <person name="Yang S.-H."/>
            <person name="Park M.J."/>
            <person name="Oh H.-M."/>
        </authorList>
    </citation>
    <scope>NUCLEOTIDE SEQUENCE</scope>
    <source>
        <strain evidence="2">MEBiC13594</strain>
    </source>
</reference>
<proteinExistence type="predicted"/>
<keyword evidence="1" id="KW-0175">Coiled coil</keyword>
<gene>
    <name evidence="2" type="ORF">OE105_10645</name>
</gene>
<dbReference type="InterPro" id="IPR022258">
    <property type="entry name" value="Flagellar_operon_YvyF"/>
</dbReference>
<feature type="coiled-coil region" evidence="1">
    <location>
        <begin position="98"/>
        <end position="125"/>
    </location>
</feature>
<dbReference type="KEGG" id="fhl:OE105_10645"/>
<protein>
    <recommendedName>
        <fullName evidence="4">Flagellar protein</fullName>
    </recommendedName>
</protein>